<dbReference type="STRING" id="1005944.SAMN05192576_1788"/>
<dbReference type="EMBL" id="FNIC01000002">
    <property type="protein sequence ID" value="SDN22683.1"/>
    <property type="molecule type" value="Genomic_DNA"/>
</dbReference>
<sequence>MSPSRKPLSFLTVLALLAAGLVLAVATPGAAPSAEAATRVAKDTCRRIDPNLVNGACLRYRTRHGTGLTWLGTFRAPSGRVFFCIDFLYDSRLPRRALTVPTERIVNQLGERVHDPEVAALNYVISTWAGHGSTGSDERDAAIALLIREVMSDGVRRGGTVVYPPGLEVGEQVRPPIGGLGGRIMALAQGMWQRASRYYGPYRLVMDSRNHGPMRLGRTRTYRVEVRSAVGRRVPGVEVRFVCTGPIRCPRPVTSTRQRTRLRVKPQDVGRYRIRAYATGPSSDGLLYRARSWHPHGGQAARNAGRQRGWIAQESRTTAVVQASARIRKARPSVVTQTSEAVVTPGASIFDTVVVAGLPEGYRATVAAELYGPFDAQPDADDCTPETRAGQVTFAVDGNGTFETPPLPVEQVGYYTWVESFPGDDHTVPVTTRCGLVEETTQVIAFTPEVRTTASRQRAFVGDAIHDTVVVSGIEDSPVTVLWALHGPRPPSDGSCDGLGWGNAPLAARGSFEAPGDGSYRTPSTTLRRAGCYTFSQRIPATALTDEAYSPPGLAPETALAIRRTPEVSTVISDQHALVGERLLDTVRLRGLGPDDRVTVRWWLHGPLAPSDGTSCDGLSWRGAPVADHGELVARGNGTHQTRSSLVEVAGCYTYSERLPATEATEPASTEPGVPVETALVTKPVTPYVPEIPSGPADPGSEPVRPTRRAEPRYLYRPYVAPATPAARRRPAGVLTIDRVGIRATVDAVGLDHGTMAIPNNRRRLGWLTTTAAAGELLGASVISGHVSDRHDRPGALWRLRHARVGDVVRWTDPAGETHRFVVRRIERFARSRGVPGRLFRTDGPHLLHLVTCTNRRSTSGGGFHYADNLVVTAEEVS</sequence>
<dbReference type="RefSeq" id="WP_143016132.1">
    <property type="nucleotide sequence ID" value="NZ_BKAE01000007.1"/>
</dbReference>
<evidence type="ECO:0000256" key="3">
    <source>
        <dbReference type="SAM" id="SignalP"/>
    </source>
</evidence>
<name>A0A1G9ZQ18_9ACTN</name>
<proteinExistence type="predicted"/>
<dbReference type="InterPro" id="IPR042001">
    <property type="entry name" value="Sortase_F"/>
</dbReference>
<dbReference type="Gene3D" id="2.40.260.10">
    <property type="entry name" value="Sortase"/>
    <property type="match status" value="1"/>
</dbReference>
<dbReference type="InterPro" id="IPR005754">
    <property type="entry name" value="Sortase"/>
</dbReference>
<dbReference type="AlphaFoldDB" id="A0A1G9ZQ18"/>
<evidence type="ECO:0000256" key="2">
    <source>
        <dbReference type="SAM" id="MobiDB-lite"/>
    </source>
</evidence>
<evidence type="ECO:0000313" key="5">
    <source>
        <dbReference type="Proteomes" id="UP000199004"/>
    </source>
</evidence>
<evidence type="ECO:0000256" key="1">
    <source>
        <dbReference type="ARBA" id="ARBA00022801"/>
    </source>
</evidence>
<dbReference type="CDD" id="cd05829">
    <property type="entry name" value="Sortase_F"/>
    <property type="match status" value="1"/>
</dbReference>
<protein>
    <submittedName>
        <fullName evidence="4">Sortase family protein</fullName>
    </submittedName>
</protein>
<dbReference type="Proteomes" id="UP000199004">
    <property type="component" value="Unassembled WGS sequence"/>
</dbReference>
<keyword evidence="1" id="KW-0378">Hydrolase</keyword>
<gene>
    <name evidence="4" type="ORF">SAMN05192576_1788</name>
</gene>
<keyword evidence="3" id="KW-0732">Signal</keyword>
<accession>A0A1G9ZQ18</accession>
<dbReference type="OrthoDB" id="5240561at2"/>
<reference evidence="5" key="1">
    <citation type="submission" date="2016-10" db="EMBL/GenBank/DDBJ databases">
        <authorList>
            <person name="Varghese N."/>
            <person name="Submissions S."/>
        </authorList>
    </citation>
    <scope>NUCLEOTIDE SEQUENCE [LARGE SCALE GENOMIC DNA]</scope>
    <source>
        <strain evidence="5">CGMCC 1.11147</strain>
    </source>
</reference>
<feature type="chain" id="PRO_5038859657" evidence="3">
    <location>
        <begin position="25"/>
        <end position="878"/>
    </location>
</feature>
<feature type="region of interest" description="Disordered" evidence="2">
    <location>
        <begin position="687"/>
        <end position="707"/>
    </location>
</feature>
<dbReference type="GO" id="GO:0016787">
    <property type="term" value="F:hydrolase activity"/>
    <property type="evidence" value="ECO:0007669"/>
    <property type="project" value="UniProtKB-KW"/>
</dbReference>
<keyword evidence="5" id="KW-1185">Reference proteome</keyword>
<evidence type="ECO:0000313" key="4">
    <source>
        <dbReference type="EMBL" id="SDN22683.1"/>
    </source>
</evidence>
<dbReference type="InterPro" id="IPR023365">
    <property type="entry name" value="Sortase_dom-sf"/>
</dbReference>
<organism evidence="4 5">
    <name type="scientific">Nocardioides szechwanensis</name>
    <dbReference type="NCBI Taxonomy" id="1005944"/>
    <lineage>
        <taxon>Bacteria</taxon>
        <taxon>Bacillati</taxon>
        <taxon>Actinomycetota</taxon>
        <taxon>Actinomycetes</taxon>
        <taxon>Propionibacteriales</taxon>
        <taxon>Nocardioidaceae</taxon>
        <taxon>Nocardioides</taxon>
    </lineage>
</organism>
<feature type="signal peptide" evidence="3">
    <location>
        <begin position="1"/>
        <end position="24"/>
    </location>
</feature>
<dbReference type="Pfam" id="PF04203">
    <property type="entry name" value="Sortase"/>
    <property type="match status" value="1"/>
</dbReference>